<dbReference type="STRING" id="67386.AQI95_28690"/>
<sequence>MWRKSSYSGSPNAECVELADMPDGAWVRDSKKPNAPHVAFATEVWGAFTTSLRRHEALPHG</sequence>
<comment type="caution">
    <text evidence="2">The sequence shown here is derived from an EMBL/GenBank/DDBJ whole genome shotgun (WGS) entry which is preliminary data.</text>
</comment>
<feature type="domain" description="DUF397" evidence="1">
    <location>
        <begin position="2"/>
        <end position="53"/>
    </location>
</feature>
<dbReference type="EMBL" id="LMWN01000040">
    <property type="protein sequence ID" value="KUN02167.1"/>
    <property type="molecule type" value="Genomic_DNA"/>
</dbReference>
<evidence type="ECO:0000313" key="3">
    <source>
        <dbReference type="Proteomes" id="UP000053127"/>
    </source>
</evidence>
<organism evidence="2 3">
    <name type="scientific">Streptomyces yokosukanensis</name>
    <dbReference type="NCBI Taxonomy" id="67386"/>
    <lineage>
        <taxon>Bacteria</taxon>
        <taxon>Bacillati</taxon>
        <taxon>Actinomycetota</taxon>
        <taxon>Actinomycetes</taxon>
        <taxon>Kitasatosporales</taxon>
        <taxon>Streptomycetaceae</taxon>
        <taxon>Streptomyces</taxon>
    </lineage>
</organism>
<protein>
    <recommendedName>
        <fullName evidence="1">DUF397 domain-containing protein</fullName>
    </recommendedName>
</protein>
<evidence type="ECO:0000313" key="2">
    <source>
        <dbReference type="EMBL" id="KUN02167.1"/>
    </source>
</evidence>
<dbReference type="InterPro" id="IPR007278">
    <property type="entry name" value="DUF397"/>
</dbReference>
<dbReference type="OrthoDB" id="4323652at2"/>
<name>A0A101NZJ6_9ACTN</name>
<dbReference type="Proteomes" id="UP000053127">
    <property type="component" value="Unassembled WGS sequence"/>
</dbReference>
<accession>A0A101NZJ6</accession>
<keyword evidence="3" id="KW-1185">Reference proteome</keyword>
<proteinExistence type="predicted"/>
<dbReference type="AlphaFoldDB" id="A0A101NZJ6"/>
<reference evidence="2 3" key="1">
    <citation type="submission" date="2015-10" db="EMBL/GenBank/DDBJ databases">
        <title>Draft genome sequence of Streptomyces yokosukanensis DSM 40224, type strain for the species Streptomyces yokosukanensis.</title>
        <authorList>
            <person name="Ruckert C."/>
            <person name="Winkler A."/>
            <person name="Kalinowski J."/>
            <person name="Kampfer P."/>
            <person name="Glaeser S."/>
        </authorList>
    </citation>
    <scope>NUCLEOTIDE SEQUENCE [LARGE SCALE GENOMIC DNA]</scope>
    <source>
        <strain evidence="2 3">DSM 40224</strain>
    </source>
</reference>
<gene>
    <name evidence="2" type="ORF">AQI95_28690</name>
</gene>
<evidence type="ECO:0000259" key="1">
    <source>
        <dbReference type="Pfam" id="PF04149"/>
    </source>
</evidence>
<dbReference type="Pfam" id="PF04149">
    <property type="entry name" value="DUF397"/>
    <property type="match status" value="1"/>
</dbReference>